<gene>
    <name evidence="2" type="ORF">CR513_26627</name>
</gene>
<sequence length="100" mass="11344">MLKTSKAPSLERFPHHLHEGASQSPRSRFPKGPPLVPFRDHPQLAFRATRRANATPQRTCLLPSRKLLSKLTGESLPITCLISVWHHELHLGCCPRTRHT</sequence>
<dbReference type="EMBL" id="QJKJ01005132">
    <property type="protein sequence ID" value="RDX91405.1"/>
    <property type="molecule type" value="Genomic_DNA"/>
</dbReference>
<feature type="region of interest" description="Disordered" evidence="1">
    <location>
        <begin position="1"/>
        <end position="36"/>
    </location>
</feature>
<dbReference type="AlphaFoldDB" id="A0A371GLG6"/>
<protein>
    <submittedName>
        <fullName evidence="2">Uncharacterized protein</fullName>
    </submittedName>
</protein>
<evidence type="ECO:0000313" key="2">
    <source>
        <dbReference type="EMBL" id="RDX91405.1"/>
    </source>
</evidence>
<evidence type="ECO:0000256" key="1">
    <source>
        <dbReference type="SAM" id="MobiDB-lite"/>
    </source>
</evidence>
<reference evidence="2" key="1">
    <citation type="submission" date="2018-05" db="EMBL/GenBank/DDBJ databases">
        <title>Draft genome of Mucuna pruriens seed.</title>
        <authorList>
            <person name="Nnadi N.E."/>
            <person name="Vos R."/>
            <person name="Hasami M.H."/>
            <person name="Devisetty U.K."/>
            <person name="Aguiy J.C."/>
        </authorList>
    </citation>
    <scope>NUCLEOTIDE SEQUENCE [LARGE SCALE GENOMIC DNA]</scope>
    <source>
        <strain evidence="2">JCA_2017</strain>
    </source>
</reference>
<proteinExistence type="predicted"/>
<dbReference type="Proteomes" id="UP000257109">
    <property type="component" value="Unassembled WGS sequence"/>
</dbReference>
<name>A0A371GLG6_MUCPR</name>
<feature type="non-terminal residue" evidence="2">
    <location>
        <position position="100"/>
    </location>
</feature>
<accession>A0A371GLG6</accession>
<comment type="caution">
    <text evidence="2">The sequence shown here is derived from an EMBL/GenBank/DDBJ whole genome shotgun (WGS) entry which is preliminary data.</text>
</comment>
<keyword evidence="3" id="KW-1185">Reference proteome</keyword>
<organism evidence="2 3">
    <name type="scientific">Mucuna pruriens</name>
    <name type="common">Velvet bean</name>
    <name type="synonym">Dolichos pruriens</name>
    <dbReference type="NCBI Taxonomy" id="157652"/>
    <lineage>
        <taxon>Eukaryota</taxon>
        <taxon>Viridiplantae</taxon>
        <taxon>Streptophyta</taxon>
        <taxon>Embryophyta</taxon>
        <taxon>Tracheophyta</taxon>
        <taxon>Spermatophyta</taxon>
        <taxon>Magnoliopsida</taxon>
        <taxon>eudicotyledons</taxon>
        <taxon>Gunneridae</taxon>
        <taxon>Pentapetalae</taxon>
        <taxon>rosids</taxon>
        <taxon>fabids</taxon>
        <taxon>Fabales</taxon>
        <taxon>Fabaceae</taxon>
        <taxon>Papilionoideae</taxon>
        <taxon>50 kb inversion clade</taxon>
        <taxon>NPAAA clade</taxon>
        <taxon>indigoferoid/millettioid clade</taxon>
        <taxon>Phaseoleae</taxon>
        <taxon>Mucuna</taxon>
    </lineage>
</organism>
<evidence type="ECO:0000313" key="3">
    <source>
        <dbReference type="Proteomes" id="UP000257109"/>
    </source>
</evidence>